<sequence>MAATAATISHDRDVPRFKLPVINSKRGYEAAVVQEGREVISNRAVGKALNVARNVAIALSSSDPTLL</sequence>
<organism evidence="1 2">
    <name type="scientific">Lasius platythorax</name>
    <dbReference type="NCBI Taxonomy" id="488582"/>
    <lineage>
        <taxon>Eukaryota</taxon>
        <taxon>Metazoa</taxon>
        <taxon>Ecdysozoa</taxon>
        <taxon>Arthropoda</taxon>
        <taxon>Hexapoda</taxon>
        <taxon>Insecta</taxon>
        <taxon>Pterygota</taxon>
        <taxon>Neoptera</taxon>
        <taxon>Endopterygota</taxon>
        <taxon>Hymenoptera</taxon>
        <taxon>Apocrita</taxon>
        <taxon>Aculeata</taxon>
        <taxon>Formicoidea</taxon>
        <taxon>Formicidae</taxon>
        <taxon>Formicinae</taxon>
        <taxon>Lasius</taxon>
        <taxon>Lasius</taxon>
    </lineage>
</organism>
<proteinExistence type="predicted"/>
<reference evidence="1" key="1">
    <citation type="submission" date="2024-04" db="EMBL/GenBank/DDBJ databases">
        <authorList>
            <consortium name="Molecular Ecology Group"/>
        </authorList>
    </citation>
    <scope>NUCLEOTIDE SEQUENCE</scope>
</reference>
<dbReference type="Proteomes" id="UP001497644">
    <property type="component" value="Chromosome 8"/>
</dbReference>
<name>A0AAV2P6J7_9HYME</name>
<evidence type="ECO:0000313" key="2">
    <source>
        <dbReference type="Proteomes" id="UP001497644"/>
    </source>
</evidence>
<dbReference type="EMBL" id="OZ034831">
    <property type="protein sequence ID" value="CAL1688142.1"/>
    <property type="molecule type" value="Genomic_DNA"/>
</dbReference>
<dbReference type="AlphaFoldDB" id="A0AAV2P6J7"/>
<evidence type="ECO:0000313" key="1">
    <source>
        <dbReference type="EMBL" id="CAL1688142.1"/>
    </source>
</evidence>
<protein>
    <submittedName>
        <fullName evidence="1">Uncharacterized protein</fullName>
    </submittedName>
</protein>
<gene>
    <name evidence="1" type="ORF">LPLAT_LOCUS13267</name>
</gene>
<keyword evidence="2" id="KW-1185">Reference proteome</keyword>
<accession>A0AAV2P6J7</accession>